<evidence type="ECO:0000259" key="4">
    <source>
        <dbReference type="Pfam" id="PF23243"/>
    </source>
</evidence>
<feature type="region of interest" description="Disordered" evidence="2">
    <location>
        <begin position="367"/>
        <end position="389"/>
    </location>
</feature>
<dbReference type="GO" id="GO:0045943">
    <property type="term" value="P:positive regulation of transcription by RNA polymerase I"/>
    <property type="evidence" value="ECO:0007669"/>
    <property type="project" value="TreeGrafter"/>
</dbReference>
<dbReference type="SUPFAM" id="SSF48371">
    <property type="entry name" value="ARM repeat"/>
    <property type="match status" value="1"/>
</dbReference>
<gene>
    <name evidence="5" type="ORF">ElyMa_000858200</name>
</gene>
<comment type="caution">
    <text evidence="5">The sequence shown here is derived from an EMBL/GenBank/DDBJ whole genome shotgun (WGS) entry which is preliminary data.</text>
</comment>
<dbReference type="GO" id="GO:0000462">
    <property type="term" value="P:maturation of SSU-rRNA from tricistronic rRNA transcript (SSU-rRNA, 5.8S rRNA, LSU-rRNA)"/>
    <property type="evidence" value="ECO:0007669"/>
    <property type="project" value="TreeGrafter"/>
</dbReference>
<evidence type="ECO:0000313" key="5">
    <source>
        <dbReference type="EMBL" id="GFR92021.1"/>
    </source>
</evidence>
<evidence type="ECO:0000256" key="2">
    <source>
        <dbReference type="SAM" id="MobiDB-lite"/>
    </source>
</evidence>
<keyword evidence="1" id="KW-0698">rRNA processing</keyword>
<dbReference type="GO" id="GO:0034455">
    <property type="term" value="C:t-UTP complex"/>
    <property type="evidence" value="ECO:0007669"/>
    <property type="project" value="TreeGrafter"/>
</dbReference>
<reference evidence="5 6" key="1">
    <citation type="journal article" date="2021" name="Elife">
        <title>Chloroplast acquisition without the gene transfer in kleptoplastic sea slugs, Plakobranchus ocellatus.</title>
        <authorList>
            <person name="Maeda T."/>
            <person name="Takahashi S."/>
            <person name="Yoshida T."/>
            <person name="Shimamura S."/>
            <person name="Takaki Y."/>
            <person name="Nagai Y."/>
            <person name="Toyoda A."/>
            <person name="Suzuki Y."/>
            <person name="Arimoto A."/>
            <person name="Ishii H."/>
            <person name="Satoh N."/>
            <person name="Nishiyama T."/>
            <person name="Hasebe M."/>
            <person name="Maruyama T."/>
            <person name="Minagawa J."/>
            <person name="Obokata J."/>
            <person name="Shigenobu S."/>
        </authorList>
    </citation>
    <scope>NUCLEOTIDE SEQUENCE [LARGE SCALE GENOMIC DNA]</scope>
</reference>
<dbReference type="PANTHER" id="PTHR13457">
    <property type="entry name" value="BAP28"/>
    <property type="match status" value="1"/>
</dbReference>
<comment type="function">
    <text evidence="1">Involved in nucleolar processing of pre-18S ribosomal RNA.</text>
</comment>
<dbReference type="PANTHER" id="PTHR13457:SF1">
    <property type="entry name" value="HEAT REPEAT-CONTAINING PROTEIN 1"/>
    <property type="match status" value="1"/>
</dbReference>
<evidence type="ECO:0000256" key="1">
    <source>
        <dbReference type="RuleBase" id="RU367065"/>
    </source>
</evidence>
<dbReference type="InterPro" id="IPR022125">
    <property type="entry name" value="U3snoRNP10_N"/>
</dbReference>
<protein>
    <recommendedName>
        <fullName evidence="1">HEAT repeat-containing protein 1</fullName>
    </recommendedName>
</protein>
<dbReference type="GO" id="GO:0030515">
    <property type="term" value="F:snoRNA binding"/>
    <property type="evidence" value="ECO:0007669"/>
    <property type="project" value="TreeGrafter"/>
</dbReference>
<dbReference type="EMBL" id="BMAT01001757">
    <property type="protein sequence ID" value="GFR92021.1"/>
    <property type="molecule type" value="Genomic_DNA"/>
</dbReference>
<keyword evidence="1" id="KW-0539">Nucleus</keyword>
<evidence type="ECO:0000313" key="6">
    <source>
        <dbReference type="Proteomes" id="UP000762676"/>
    </source>
</evidence>
<dbReference type="InterPro" id="IPR016024">
    <property type="entry name" value="ARM-type_fold"/>
</dbReference>
<feature type="domain" description="Utp10/HEAT1 HEAT-repeats" evidence="4">
    <location>
        <begin position="1409"/>
        <end position="1649"/>
    </location>
</feature>
<name>A0AAV4H325_9GAST</name>
<dbReference type="Pfam" id="PF23243">
    <property type="entry name" value="HEAT_HEATR1"/>
    <property type="match status" value="1"/>
</dbReference>
<organism evidence="5 6">
    <name type="scientific">Elysia marginata</name>
    <dbReference type="NCBI Taxonomy" id="1093978"/>
    <lineage>
        <taxon>Eukaryota</taxon>
        <taxon>Metazoa</taxon>
        <taxon>Spiralia</taxon>
        <taxon>Lophotrochozoa</taxon>
        <taxon>Mollusca</taxon>
        <taxon>Gastropoda</taxon>
        <taxon>Heterobranchia</taxon>
        <taxon>Euthyneura</taxon>
        <taxon>Panpulmonata</taxon>
        <taxon>Sacoglossa</taxon>
        <taxon>Placobranchoidea</taxon>
        <taxon>Plakobranchidae</taxon>
        <taxon>Elysia</taxon>
    </lineage>
</organism>
<comment type="subcellular location">
    <subcellularLocation>
        <location evidence="1">Nucleus</location>
        <location evidence="1">Nucleolus</location>
    </subcellularLocation>
</comment>
<comment type="similarity">
    <text evidence="1">Belongs to the HEATR1/UTP10 family.</text>
</comment>
<feature type="domain" description="U3 small nucleolar RNA-associated protein 10 N-terminal" evidence="3">
    <location>
        <begin position="243"/>
        <end position="357"/>
    </location>
</feature>
<accession>A0AAV4H325</accession>
<keyword evidence="6" id="KW-1185">Reference proteome</keyword>
<dbReference type="InterPro" id="IPR040191">
    <property type="entry name" value="UTP10"/>
</dbReference>
<dbReference type="Pfam" id="PF12397">
    <property type="entry name" value="U3snoRNP10"/>
    <property type="match status" value="1"/>
</dbReference>
<keyword evidence="1" id="KW-0690">Ribosome biogenesis</keyword>
<evidence type="ECO:0000259" key="3">
    <source>
        <dbReference type="Pfam" id="PF12397"/>
    </source>
</evidence>
<dbReference type="GO" id="GO:0030686">
    <property type="term" value="C:90S preribosome"/>
    <property type="evidence" value="ECO:0007669"/>
    <property type="project" value="TreeGrafter"/>
</dbReference>
<proteinExistence type="inferred from homology"/>
<dbReference type="GO" id="GO:0032040">
    <property type="term" value="C:small-subunit processome"/>
    <property type="evidence" value="ECO:0007669"/>
    <property type="project" value="TreeGrafter"/>
</dbReference>
<dbReference type="Proteomes" id="UP000762676">
    <property type="component" value="Unassembled WGS sequence"/>
</dbReference>
<dbReference type="InterPro" id="IPR056473">
    <property type="entry name" value="HEAT_Utp10/HEAT1"/>
</dbReference>
<sequence length="1653" mass="184770">MATSLAAQLKKLAVPQTQNLLTGDFKQASFLYDDQEAATYTKQHFFNIGVNGLQQLIAKDERFAEFEQTLFSQSSQSMQRYVQTAEVNQQLDITINKFLLRLSSYMQLREAHKAMEWMVHRYNVHLRNVDTFMMCMLPYHDQQPFIMALQLLKMNSNEAVKWRWLEPVKKGGTFLPRQTLITHCRSVKGFLGFMCDMLSKHIEANTDEETGLPSARHLQRVVSFFTQTVLGVLVSGPATESTVSTLLPVLTIGLKSHWLPDYIVSSYMILSQLFLQTSLAEKLLQSLLNVIAKNIQPGLVQSAVTVIVIMFQKQNISKVTKKAFRYLVRQSSLVTFLREMSLEANTDPFLGPFLTTLVRQALKEAKSGGTGFSTTGESSTAEDDEDGPAVAPPLMSVLMEVLTNISLNRSMVIDVTRFVLTWFSEEENQPAMDSDDSYVHEGPFRVFKLLENKYSSLLEEAIDEMVADSEQGKKVKKTTRLLFKMSVEAAQKNLISDPASSVTVCLYHPQSIVREKAVEKLLEDPKLIEDKASIQSTLALKLKDDSPDVLKALLAEPKNLWAMFDDKDLLLTSLLECIKSTRVGKKWDEIQHLMLEAICCVPPGIGVEAQICAVVLAFLVIRSREDIQLAISLLESQFAYNNKLLCHVAATWQPMLKKLETHDKIDGEISHLYSKLVDSAKTFLMKDHKNVPKQLESLYKFLCTTSRPGNLGYLILSVSGAIIKDTTGNEDMKVALQKMIATILADLTLEKDIFGKNSSMENDSEDPVADKTKACLCQLHKKETLPFWQIKEVLQQADIGPVPASLKDFRFWSLSGSVGMSTVDMDWLKTVTTVVNVLLDLREKANKNSTIIAEKCFASFFKVFTDKESVIKFLCMVWMSGREHGVTSVHKARLLQFAQVYLASLNDKERKALLSESLPFLPCLLVLLTSEFEAVRKVAFTLLALTTGPDSTLSQGDSALLWFTRNLLRFREEITKDNVFLSQVVKTLLEGDESLASPPSPKRRRRSASKPPAHSSALAWLLENVTDLATPNRVKAGLLGVLCKMDTPESFLPLIPTLKSLVMSISTSAEIEGGKASPSTLSSEEKEILQLLLKRFTPAVAPALDETTEALGVLLLALKCSACLGVLASGNTVQLLVIEQLSGKFMSALPLPARKTLVAELLTLTAASKSTEVVRRCRKVIKHMSLESSIVIDEMKSVHVKPTVSTVREAKKQKLKMSEQLEDSELETLPWKRVTVLLEMLQSKKKVKAAVSMVPVAFQLLGRVLEIENEGSGEYLKQLLLGLINFVCSRHWEEQENAEQVKGEHLNMDLIVQCIRSSDNAHTHHQALLLLSSAAKIAPSLLLHNMMSVFTFMGANILRQDDAYSFHVIGKILDNVIPALIMACEEKSKQNTSSKSKKKPTNFSPDSVSNMMTVVLRVFVDAVPHIPSHRRMVLFEKLVQVMGSDQYLWRLILLYIESVTARNTVSKQGAEEEVEAVVAAMLPGTEEEKTSGPLSTSDMEFLLGLTERFSSSQLLVAFQEVLTYVLTLPDEKAQGAPLRKSKSSSNLEDMTAEDMAIFSVASHTPKQLRHFKFASVFALNQLLTSQHVVAQLSETSPTAYLASYQSLLEICLQWISKVTGSLQHHMEDVSRRYWKLLLHKSHDLLDTVRNVYC</sequence>
<feature type="region of interest" description="Disordered" evidence="2">
    <location>
        <begin position="992"/>
        <end position="1011"/>
    </location>
</feature>
<keyword evidence="1" id="KW-0687">Ribonucleoprotein</keyword>